<dbReference type="RefSeq" id="WP_274512220.1">
    <property type="nucleotide sequence ID" value="NZ_CP082270.1"/>
</dbReference>
<reference evidence="1 2" key="1">
    <citation type="submission" date="2021-08" db="EMBL/GenBank/DDBJ databases">
        <title>Stenotrophomonas forensis sp. nov., isolated from contaminated viral transport media.</title>
        <authorList>
            <person name="Nguyen S.V."/>
            <person name="Edwards D."/>
            <person name="Scott S."/>
            <person name="Doss J."/>
            <person name="Merid S."/>
            <person name="Zelaya E."/>
            <person name="Maza C."/>
            <person name="Mann M."/>
            <person name="Hamilton B."/>
            <person name="Blackwell R."/>
            <person name="Tran A."/>
            <person name="Hauser J."/>
        </authorList>
    </citation>
    <scope>NUCLEOTIDE SEQUENCE [LARGE SCALE GENOMIC DNA]</scope>
    <source>
        <strain evidence="1 2">DFS-20110405</strain>
    </source>
</reference>
<organism evidence="1 2">
    <name type="scientific">Stenotrophomonas forensis</name>
    <dbReference type="NCBI Taxonomy" id="2871169"/>
    <lineage>
        <taxon>Bacteria</taxon>
        <taxon>Pseudomonadati</taxon>
        <taxon>Pseudomonadota</taxon>
        <taxon>Gammaproteobacteria</taxon>
        <taxon>Lysobacterales</taxon>
        <taxon>Lysobacteraceae</taxon>
        <taxon>Stenotrophomonas</taxon>
        <taxon>Stenotrophomonas maltophilia group</taxon>
    </lineage>
</organism>
<gene>
    <name evidence="1" type="ORF">K5L94_05955</name>
</gene>
<name>A0ABY7Y4F4_9GAMM</name>
<evidence type="ECO:0008006" key="3">
    <source>
        <dbReference type="Google" id="ProtNLM"/>
    </source>
</evidence>
<keyword evidence="2" id="KW-1185">Reference proteome</keyword>
<proteinExistence type="predicted"/>
<protein>
    <recommendedName>
        <fullName evidence="3">IrrE N-terminal-like domain-containing protein</fullName>
    </recommendedName>
</protein>
<sequence length="74" mass="8147">MVIINTTHAGFNDSSRLAWGAGHEAGHAVLGYKDQFFNGDTAYKFGTPQQQSIFGALPSEQRLINPDHIMDQAR</sequence>
<dbReference type="EMBL" id="CP082270">
    <property type="protein sequence ID" value="WDM64831.1"/>
    <property type="molecule type" value="Genomic_DNA"/>
</dbReference>
<dbReference type="Proteomes" id="UP001216828">
    <property type="component" value="Chromosome"/>
</dbReference>
<evidence type="ECO:0000313" key="1">
    <source>
        <dbReference type="EMBL" id="WDM64831.1"/>
    </source>
</evidence>
<accession>A0ABY7Y4F4</accession>
<evidence type="ECO:0000313" key="2">
    <source>
        <dbReference type="Proteomes" id="UP001216828"/>
    </source>
</evidence>